<dbReference type="AlphaFoldDB" id="A0A7W9WPL6"/>
<evidence type="ECO:0000259" key="2">
    <source>
        <dbReference type="Pfam" id="PF09917"/>
    </source>
</evidence>
<organism evidence="3 4">
    <name type="scientific">Castellaniella defragrans</name>
    <name type="common">Alcaligenes defragrans</name>
    <dbReference type="NCBI Taxonomy" id="75697"/>
    <lineage>
        <taxon>Bacteria</taxon>
        <taxon>Pseudomonadati</taxon>
        <taxon>Pseudomonadota</taxon>
        <taxon>Betaproteobacteria</taxon>
        <taxon>Burkholderiales</taxon>
        <taxon>Alcaligenaceae</taxon>
        <taxon>Castellaniella</taxon>
    </lineage>
</organism>
<comment type="caution">
    <text evidence="3">The sequence shown here is derived from an EMBL/GenBank/DDBJ whole genome shotgun (WGS) entry which is preliminary data.</text>
</comment>
<evidence type="ECO:0000313" key="3">
    <source>
        <dbReference type="EMBL" id="MBB6084723.1"/>
    </source>
</evidence>
<gene>
    <name evidence="3" type="ORF">HNR28_002770</name>
</gene>
<feature type="chain" id="PRO_5031189720" evidence="1">
    <location>
        <begin position="24"/>
        <end position="140"/>
    </location>
</feature>
<feature type="domain" description="DUF2147" evidence="2">
    <location>
        <begin position="31"/>
        <end position="129"/>
    </location>
</feature>
<dbReference type="PANTHER" id="PTHR36919">
    <property type="entry name" value="BLR1215 PROTEIN"/>
    <property type="match status" value="1"/>
</dbReference>
<dbReference type="EMBL" id="JACHIB010000016">
    <property type="protein sequence ID" value="MBB6084723.1"/>
    <property type="molecule type" value="Genomic_DNA"/>
</dbReference>
<keyword evidence="1" id="KW-0732">Signal</keyword>
<feature type="signal peptide" evidence="1">
    <location>
        <begin position="1"/>
        <end position="23"/>
    </location>
</feature>
<dbReference type="InterPro" id="IPR019223">
    <property type="entry name" value="DUF2147"/>
</dbReference>
<name>A0A7W9WPL6_CASDE</name>
<reference evidence="3 4" key="1">
    <citation type="submission" date="2020-08" db="EMBL/GenBank/DDBJ databases">
        <title>Genomic Encyclopedia of Type Strains, Phase IV (KMG-IV): sequencing the most valuable type-strain genomes for metagenomic binning, comparative biology and taxonomic classification.</title>
        <authorList>
            <person name="Goeker M."/>
        </authorList>
    </citation>
    <scope>NUCLEOTIDE SEQUENCE [LARGE SCALE GENOMIC DNA]</scope>
    <source>
        <strain evidence="3 4">DSM 12141</strain>
    </source>
</reference>
<dbReference type="Pfam" id="PF09917">
    <property type="entry name" value="DUF2147"/>
    <property type="match status" value="1"/>
</dbReference>
<proteinExistence type="predicted"/>
<protein>
    <submittedName>
        <fullName evidence="3">Uncharacterized protein (DUF2147 family)</fullName>
    </submittedName>
</protein>
<dbReference type="RefSeq" id="WP_244978304.1">
    <property type="nucleotide sequence ID" value="NZ_JACHIB010000016.1"/>
</dbReference>
<dbReference type="Proteomes" id="UP000541136">
    <property type="component" value="Unassembled WGS sequence"/>
</dbReference>
<dbReference type="PANTHER" id="PTHR36919:SF2">
    <property type="entry name" value="BLL6627 PROTEIN"/>
    <property type="match status" value="1"/>
</dbReference>
<accession>A0A7W9WPL6</accession>
<sequence length="140" mass="14851">MIHPKMLLIGLAASQAALSAAMAAAPADAYGLWRSADDAAVIRFQECPDAAGSLCGVIVWDKDAGTPQDACGATIARLKAFAGEAWRDGWTRDPRNGKTYRAIVRTDGDTLLLRGYIGTEVLGETERMSRTGALPEGCPR</sequence>
<evidence type="ECO:0000256" key="1">
    <source>
        <dbReference type="SAM" id="SignalP"/>
    </source>
</evidence>
<dbReference type="Gene3D" id="2.40.128.520">
    <property type="match status" value="1"/>
</dbReference>
<evidence type="ECO:0000313" key="4">
    <source>
        <dbReference type="Proteomes" id="UP000541136"/>
    </source>
</evidence>